<organism evidence="5 6">
    <name type="scientific">Paenibacillus germinis</name>
    <dbReference type="NCBI Taxonomy" id="2654979"/>
    <lineage>
        <taxon>Bacteria</taxon>
        <taxon>Bacillati</taxon>
        <taxon>Bacillota</taxon>
        <taxon>Bacilli</taxon>
        <taxon>Bacillales</taxon>
        <taxon>Paenibacillaceae</taxon>
        <taxon>Paenibacillus</taxon>
    </lineage>
</organism>
<evidence type="ECO:0000259" key="4">
    <source>
        <dbReference type="Pfam" id="PF01420"/>
    </source>
</evidence>
<sequence length="438" mass="50136">MSFEGWKEVKLGEVADVLSGFAFKSNDFVDEGIPVVKIKNIVPPIIDLTDVQYVTEELFIERNKYALNYNDILISMTGSNVNQIASAVGKIGRVKLSNVRLLLNQRVGKLFITDTDSCDHDFLYYYLIQDEVRYNLAASAGGSANQANISPNQIKNIDLMLPSLDEQKVIATLLSSLDDKIILNNRMNKVLELMAQAIFKQWFVDFEFPNENCEPYKSSSGEMEWCEEFGKQIPKGWKYGELDELCEITSSKRIFMSDYENHGVPFFRSKEIIEKFKGNLISTELFISENKFNEIKEKHGSPKQGDILLTSVGTLGVPYLVKEERFYFKDGNLTWFRNFNKPFFSKFIYYWLLFGDGKKQIDSITIGSTQKAITIQGLKKMKIIIPSNYILENYEKLISSIRLKYEVNIALNARLSSLRDTLLPKLMSGELDVSDIEL</sequence>
<dbReference type="PANTHER" id="PTHR30408">
    <property type="entry name" value="TYPE-1 RESTRICTION ENZYME ECOKI SPECIFICITY PROTEIN"/>
    <property type="match status" value="1"/>
</dbReference>
<evidence type="ECO:0000256" key="3">
    <source>
        <dbReference type="ARBA" id="ARBA00023125"/>
    </source>
</evidence>
<dbReference type="SUPFAM" id="SSF116734">
    <property type="entry name" value="DNA methylase specificity domain"/>
    <property type="match status" value="2"/>
</dbReference>
<dbReference type="InterPro" id="IPR000055">
    <property type="entry name" value="Restrct_endonuc_typeI_TRD"/>
</dbReference>
<feature type="domain" description="Type I restriction modification DNA specificity" evidence="4">
    <location>
        <begin position="234"/>
        <end position="390"/>
    </location>
</feature>
<dbReference type="CDD" id="cd17278">
    <property type="entry name" value="RMtype1_S_LdeBORF1052P-TRD2-CR2"/>
    <property type="match status" value="1"/>
</dbReference>
<evidence type="ECO:0000313" key="5">
    <source>
        <dbReference type="EMBL" id="NOU84242.1"/>
    </source>
</evidence>
<dbReference type="PANTHER" id="PTHR30408:SF12">
    <property type="entry name" value="TYPE I RESTRICTION ENZYME MJAVIII SPECIFICITY SUBUNIT"/>
    <property type="match status" value="1"/>
</dbReference>
<feature type="domain" description="Type I restriction modification DNA specificity" evidence="4">
    <location>
        <begin position="4"/>
        <end position="192"/>
    </location>
</feature>
<evidence type="ECO:0000256" key="1">
    <source>
        <dbReference type="ARBA" id="ARBA00010923"/>
    </source>
</evidence>
<evidence type="ECO:0000256" key="2">
    <source>
        <dbReference type="ARBA" id="ARBA00022747"/>
    </source>
</evidence>
<reference evidence="5 6" key="1">
    <citation type="submission" date="2019-10" db="EMBL/GenBank/DDBJ databases">
        <title>Description of Paenibacillus choica sp. nov.</title>
        <authorList>
            <person name="Carlier A."/>
            <person name="Qi S."/>
        </authorList>
    </citation>
    <scope>NUCLEOTIDE SEQUENCE [LARGE SCALE GENOMIC DNA]</scope>
    <source>
        <strain evidence="5 6">LMG 31460</strain>
    </source>
</reference>
<dbReference type="Gene3D" id="3.90.220.20">
    <property type="entry name" value="DNA methylase specificity domains"/>
    <property type="match status" value="2"/>
</dbReference>
<dbReference type="EMBL" id="WHOC01000006">
    <property type="protein sequence ID" value="NOU84242.1"/>
    <property type="molecule type" value="Genomic_DNA"/>
</dbReference>
<evidence type="ECO:0000313" key="6">
    <source>
        <dbReference type="Proteomes" id="UP000658690"/>
    </source>
</evidence>
<name>A0ABX1YT23_9BACL</name>
<accession>A0ABX1YT23</accession>
<gene>
    <name evidence="5" type="ORF">GC102_00355</name>
</gene>
<comment type="caution">
    <text evidence="5">The sequence shown here is derived from an EMBL/GenBank/DDBJ whole genome shotgun (WGS) entry which is preliminary data.</text>
</comment>
<keyword evidence="3" id="KW-0238">DNA-binding</keyword>
<keyword evidence="2" id="KW-0680">Restriction system</keyword>
<dbReference type="Proteomes" id="UP000658690">
    <property type="component" value="Unassembled WGS sequence"/>
</dbReference>
<dbReference type="RefSeq" id="WP_171687725.1">
    <property type="nucleotide sequence ID" value="NZ_WHOC01000006.1"/>
</dbReference>
<comment type="similarity">
    <text evidence="1">Belongs to the type-I restriction system S methylase family.</text>
</comment>
<dbReference type="InterPro" id="IPR052021">
    <property type="entry name" value="Type-I_RS_S_subunit"/>
</dbReference>
<dbReference type="InterPro" id="IPR044946">
    <property type="entry name" value="Restrct_endonuc_typeI_TRD_sf"/>
</dbReference>
<dbReference type="Pfam" id="PF01420">
    <property type="entry name" value="Methylase_S"/>
    <property type="match status" value="2"/>
</dbReference>
<proteinExistence type="inferred from homology"/>
<keyword evidence="6" id="KW-1185">Reference proteome</keyword>
<protein>
    <recommendedName>
        <fullName evidence="4">Type I restriction modification DNA specificity domain-containing protein</fullName>
    </recommendedName>
</protein>